<reference evidence="8" key="1">
    <citation type="submission" date="2020-10" db="EMBL/GenBank/DDBJ databases">
        <authorList>
            <person name="Gilroy R."/>
        </authorList>
    </citation>
    <scope>NUCLEOTIDE SEQUENCE</scope>
    <source>
        <strain evidence="8">ChiHjej12B11-29160</strain>
    </source>
</reference>
<reference evidence="8" key="2">
    <citation type="journal article" date="2021" name="PeerJ">
        <title>Extensive microbial diversity within the chicken gut microbiome revealed by metagenomics and culture.</title>
        <authorList>
            <person name="Gilroy R."/>
            <person name="Ravi A."/>
            <person name="Getino M."/>
            <person name="Pursley I."/>
            <person name="Horton D.L."/>
            <person name="Alikhan N.F."/>
            <person name="Baker D."/>
            <person name="Gharbi K."/>
            <person name="Hall N."/>
            <person name="Watson M."/>
            <person name="Adriaenssens E.M."/>
            <person name="Foster-Nyarko E."/>
            <person name="Jarju S."/>
            <person name="Secka A."/>
            <person name="Antonio M."/>
            <person name="Oren A."/>
            <person name="Chaudhuri R.R."/>
            <person name="La Ragione R."/>
            <person name="Hildebrand F."/>
            <person name="Pallen M.J."/>
        </authorList>
    </citation>
    <scope>NUCLEOTIDE SEQUENCE</scope>
    <source>
        <strain evidence="8">ChiHjej12B11-29160</strain>
    </source>
</reference>
<dbReference type="InterPro" id="IPR020843">
    <property type="entry name" value="ER"/>
</dbReference>
<dbReference type="EMBL" id="DVMQ01000006">
    <property type="protein sequence ID" value="HIU23646.1"/>
    <property type="molecule type" value="Genomic_DNA"/>
</dbReference>
<dbReference type="GO" id="GO:0008270">
    <property type="term" value="F:zinc ion binding"/>
    <property type="evidence" value="ECO:0007669"/>
    <property type="project" value="InterPro"/>
</dbReference>
<dbReference type="SUPFAM" id="SSF50129">
    <property type="entry name" value="GroES-like"/>
    <property type="match status" value="1"/>
</dbReference>
<protein>
    <submittedName>
        <fullName evidence="8">NAD(P)-dependent alcohol dehydrogenase</fullName>
    </submittedName>
</protein>
<comment type="caution">
    <text evidence="8">The sequence shown here is derived from an EMBL/GenBank/DDBJ whole genome shotgun (WGS) entry which is preliminary data.</text>
</comment>
<dbReference type="Pfam" id="PF00107">
    <property type="entry name" value="ADH_zinc_N"/>
    <property type="match status" value="1"/>
</dbReference>
<keyword evidence="5" id="KW-0560">Oxidoreductase</keyword>
<dbReference type="InterPro" id="IPR011032">
    <property type="entry name" value="GroES-like_sf"/>
</dbReference>
<proteinExistence type="inferred from homology"/>
<dbReference type="InterPro" id="IPR045306">
    <property type="entry name" value="SDH-like"/>
</dbReference>
<dbReference type="InterPro" id="IPR013154">
    <property type="entry name" value="ADH-like_N"/>
</dbReference>
<comment type="cofactor">
    <cofactor evidence="1 6">
        <name>Zn(2+)</name>
        <dbReference type="ChEBI" id="CHEBI:29105"/>
    </cofactor>
</comment>
<evidence type="ECO:0000256" key="1">
    <source>
        <dbReference type="ARBA" id="ARBA00001947"/>
    </source>
</evidence>
<evidence type="ECO:0000256" key="4">
    <source>
        <dbReference type="ARBA" id="ARBA00022833"/>
    </source>
</evidence>
<evidence type="ECO:0000256" key="3">
    <source>
        <dbReference type="ARBA" id="ARBA00022723"/>
    </source>
</evidence>
<dbReference type="Pfam" id="PF08240">
    <property type="entry name" value="ADH_N"/>
    <property type="match status" value="1"/>
</dbReference>
<dbReference type="Proteomes" id="UP000824078">
    <property type="component" value="Unassembled WGS sequence"/>
</dbReference>
<dbReference type="AlphaFoldDB" id="A0A9D1L4H5"/>
<dbReference type="CDD" id="cd05285">
    <property type="entry name" value="sorbitol_DH"/>
    <property type="match status" value="1"/>
</dbReference>
<comment type="similarity">
    <text evidence="2 6">Belongs to the zinc-containing alcohol dehydrogenase family.</text>
</comment>
<dbReference type="InterPro" id="IPR036291">
    <property type="entry name" value="NAD(P)-bd_dom_sf"/>
</dbReference>
<evidence type="ECO:0000313" key="9">
    <source>
        <dbReference type="Proteomes" id="UP000824078"/>
    </source>
</evidence>
<dbReference type="GO" id="GO:0016616">
    <property type="term" value="F:oxidoreductase activity, acting on the CH-OH group of donors, NAD or NADP as acceptor"/>
    <property type="evidence" value="ECO:0007669"/>
    <property type="project" value="InterPro"/>
</dbReference>
<keyword evidence="4 6" id="KW-0862">Zinc</keyword>
<dbReference type="Gene3D" id="3.90.180.10">
    <property type="entry name" value="Medium-chain alcohol dehydrogenases, catalytic domain"/>
    <property type="match status" value="1"/>
</dbReference>
<keyword evidence="3 6" id="KW-0479">Metal-binding</keyword>
<evidence type="ECO:0000256" key="5">
    <source>
        <dbReference type="ARBA" id="ARBA00023002"/>
    </source>
</evidence>
<evidence type="ECO:0000256" key="6">
    <source>
        <dbReference type="RuleBase" id="RU361277"/>
    </source>
</evidence>
<dbReference type="InterPro" id="IPR002328">
    <property type="entry name" value="ADH_Zn_CS"/>
</dbReference>
<dbReference type="PANTHER" id="PTHR43161">
    <property type="entry name" value="SORBITOL DEHYDROGENASE"/>
    <property type="match status" value="1"/>
</dbReference>
<dbReference type="PANTHER" id="PTHR43161:SF9">
    <property type="entry name" value="SORBITOL DEHYDROGENASE"/>
    <property type="match status" value="1"/>
</dbReference>
<evidence type="ECO:0000313" key="8">
    <source>
        <dbReference type="EMBL" id="HIU23646.1"/>
    </source>
</evidence>
<dbReference type="InterPro" id="IPR013149">
    <property type="entry name" value="ADH-like_C"/>
</dbReference>
<dbReference type="SMART" id="SM00829">
    <property type="entry name" value="PKS_ER"/>
    <property type="match status" value="1"/>
</dbReference>
<dbReference type="Gene3D" id="3.40.50.720">
    <property type="entry name" value="NAD(P)-binding Rossmann-like Domain"/>
    <property type="match status" value="1"/>
</dbReference>
<gene>
    <name evidence="8" type="ORF">IAD17_01825</name>
</gene>
<sequence>MKNSKAILVEPKHFEIKEAPVPEPGPTDILLKVEYVGMCGSDIHGFEFGPFIPPKDPNQEIGLGHEVAGEVAAVGSEVTEFKVGDKVLIEPGVPDGTCVYCREGRYNICPDVDFMATQPNYRGALCQYMVHPAEWTYHVPEGMTTMEGALVEPAAVGMHAAVLGGATLGSHIVILGCGTIGLMTLQACVSLGATDITVVDVIPSKLELAKKLGAKEALNGKEVDVVSYLRSDEKFGDHGVDLVFECSGSAFLAQEAVDLVARGGKIMMVGTQNKPVPINFLKINREVTIQTSFRYCNDYPRTIEAIATGKFNVKDMVTNVYDYKDVQQAFSDAIDPVKKQDMVKGVVKVAGTPGCE</sequence>
<name>A0A9D1L4H5_9ACTN</name>
<evidence type="ECO:0000259" key="7">
    <source>
        <dbReference type="SMART" id="SM00829"/>
    </source>
</evidence>
<dbReference type="SUPFAM" id="SSF51735">
    <property type="entry name" value="NAD(P)-binding Rossmann-fold domains"/>
    <property type="match status" value="1"/>
</dbReference>
<evidence type="ECO:0000256" key="2">
    <source>
        <dbReference type="ARBA" id="ARBA00008072"/>
    </source>
</evidence>
<accession>A0A9D1L4H5</accession>
<organism evidence="8 9">
    <name type="scientific">Candidatus Coprovicinus avistercoris</name>
    <dbReference type="NCBI Taxonomy" id="2840754"/>
    <lineage>
        <taxon>Bacteria</taxon>
        <taxon>Bacillati</taxon>
        <taxon>Actinomycetota</taxon>
        <taxon>Coriobacteriia</taxon>
        <taxon>Coriobacteriales</taxon>
        <taxon>Coriobacteriaceae</taxon>
        <taxon>Coriobacteriaceae incertae sedis</taxon>
        <taxon>Candidatus Coprovicinus</taxon>
    </lineage>
</organism>
<feature type="domain" description="Enoyl reductase (ER)" evidence="7">
    <location>
        <begin position="11"/>
        <end position="347"/>
    </location>
</feature>
<dbReference type="PROSITE" id="PS00059">
    <property type="entry name" value="ADH_ZINC"/>
    <property type="match status" value="1"/>
</dbReference>